<dbReference type="Pfam" id="PF01269">
    <property type="entry name" value="Fibrillarin"/>
    <property type="match status" value="1"/>
</dbReference>
<dbReference type="GO" id="GO:0031428">
    <property type="term" value="C:box C/D methylation guide snoRNP complex"/>
    <property type="evidence" value="ECO:0007669"/>
    <property type="project" value="TreeGrafter"/>
</dbReference>
<dbReference type="Proteomes" id="UP000245207">
    <property type="component" value="Unassembled WGS sequence"/>
</dbReference>
<organism evidence="9 10">
    <name type="scientific">Artemisia annua</name>
    <name type="common">Sweet wormwood</name>
    <dbReference type="NCBI Taxonomy" id="35608"/>
    <lineage>
        <taxon>Eukaryota</taxon>
        <taxon>Viridiplantae</taxon>
        <taxon>Streptophyta</taxon>
        <taxon>Embryophyta</taxon>
        <taxon>Tracheophyta</taxon>
        <taxon>Spermatophyta</taxon>
        <taxon>Magnoliopsida</taxon>
        <taxon>eudicotyledons</taxon>
        <taxon>Gunneridae</taxon>
        <taxon>Pentapetalae</taxon>
        <taxon>asterids</taxon>
        <taxon>campanulids</taxon>
        <taxon>Asterales</taxon>
        <taxon>Asteraceae</taxon>
        <taxon>Asteroideae</taxon>
        <taxon>Anthemideae</taxon>
        <taxon>Artemisiinae</taxon>
        <taxon>Artemisia</taxon>
    </lineage>
</organism>
<evidence type="ECO:0000313" key="10">
    <source>
        <dbReference type="Proteomes" id="UP000245207"/>
    </source>
</evidence>
<keyword evidence="10" id="KW-1185">Reference proteome</keyword>
<evidence type="ECO:0000256" key="7">
    <source>
        <dbReference type="ARBA" id="ARBA00032245"/>
    </source>
</evidence>
<dbReference type="Gene3D" id="3.40.50.150">
    <property type="entry name" value="Vaccinia Virus protein VP39"/>
    <property type="match status" value="1"/>
</dbReference>
<evidence type="ECO:0000256" key="8">
    <source>
        <dbReference type="ARBA" id="ARBA00047568"/>
    </source>
</evidence>
<evidence type="ECO:0000256" key="1">
    <source>
        <dbReference type="ARBA" id="ARBA00010632"/>
    </source>
</evidence>
<gene>
    <name evidence="9" type="ORF">CTI12_AA229810</name>
</gene>
<dbReference type="STRING" id="35608.A0A2U1NTK2"/>
<keyword evidence="5" id="KW-0808">Transferase</keyword>
<protein>
    <recommendedName>
        <fullName evidence="2">rRNA 2'-O-methyltransferase fibrillarin</fullName>
    </recommendedName>
    <alternativeName>
        <fullName evidence="7">Histone-glutamine methyltransferase</fullName>
    </alternativeName>
</protein>
<accession>A0A2U1NTK2</accession>
<dbReference type="SMART" id="SM01206">
    <property type="entry name" value="Fibrillarin"/>
    <property type="match status" value="1"/>
</dbReference>
<dbReference type="OrthoDB" id="1859733at2759"/>
<dbReference type="PRINTS" id="PR00052">
    <property type="entry name" value="FIBRILLARIN"/>
</dbReference>
<reference evidence="9 10" key="1">
    <citation type="journal article" date="2018" name="Mol. Plant">
        <title>The genome of Artemisia annua provides insight into the evolution of Asteraceae family and artemisinin biosynthesis.</title>
        <authorList>
            <person name="Shen Q."/>
            <person name="Zhang L."/>
            <person name="Liao Z."/>
            <person name="Wang S."/>
            <person name="Yan T."/>
            <person name="Shi P."/>
            <person name="Liu M."/>
            <person name="Fu X."/>
            <person name="Pan Q."/>
            <person name="Wang Y."/>
            <person name="Lv Z."/>
            <person name="Lu X."/>
            <person name="Zhang F."/>
            <person name="Jiang W."/>
            <person name="Ma Y."/>
            <person name="Chen M."/>
            <person name="Hao X."/>
            <person name="Li L."/>
            <person name="Tang Y."/>
            <person name="Lv G."/>
            <person name="Zhou Y."/>
            <person name="Sun X."/>
            <person name="Brodelius P.E."/>
            <person name="Rose J.K.C."/>
            <person name="Tang K."/>
        </authorList>
    </citation>
    <scope>NUCLEOTIDE SEQUENCE [LARGE SCALE GENOMIC DNA]</scope>
    <source>
        <strain evidence="10">cv. Huhao1</strain>
        <tissue evidence="9">Leaf</tissue>
    </source>
</reference>
<name>A0A2U1NTK2_ARTAN</name>
<dbReference type="InterPro" id="IPR000692">
    <property type="entry name" value="Fibrillarin"/>
</dbReference>
<evidence type="ECO:0000256" key="4">
    <source>
        <dbReference type="ARBA" id="ARBA00022603"/>
    </source>
</evidence>
<dbReference type="GO" id="GO:0003723">
    <property type="term" value="F:RNA binding"/>
    <property type="evidence" value="ECO:0007669"/>
    <property type="project" value="UniProtKB-KW"/>
</dbReference>
<keyword evidence="3" id="KW-0698">rRNA processing</keyword>
<comment type="similarity">
    <text evidence="1">Belongs to the methyltransferase superfamily. Fibrillarin family.</text>
</comment>
<dbReference type="PANTHER" id="PTHR10335">
    <property type="entry name" value="RRNA 2-O-METHYLTRANSFERASE FIBRILLARIN"/>
    <property type="match status" value="1"/>
</dbReference>
<evidence type="ECO:0000256" key="6">
    <source>
        <dbReference type="ARBA" id="ARBA00022884"/>
    </source>
</evidence>
<dbReference type="AlphaFoldDB" id="A0A2U1NTK2"/>
<proteinExistence type="inferred from homology"/>
<dbReference type="GO" id="GO:0008649">
    <property type="term" value="F:rRNA methyltransferase activity"/>
    <property type="evidence" value="ECO:0007669"/>
    <property type="project" value="TreeGrafter"/>
</dbReference>
<dbReference type="GO" id="GO:1990259">
    <property type="term" value="F:histone H2AQ104 methyltransferase activity"/>
    <property type="evidence" value="ECO:0007669"/>
    <property type="project" value="TreeGrafter"/>
</dbReference>
<keyword evidence="4" id="KW-0489">Methyltransferase</keyword>
<dbReference type="InterPro" id="IPR029063">
    <property type="entry name" value="SAM-dependent_MTases_sf"/>
</dbReference>
<evidence type="ECO:0000256" key="5">
    <source>
        <dbReference type="ARBA" id="ARBA00022679"/>
    </source>
</evidence>
<dbReference type="GO" id="GO:0000494">
    <property type="term" value="P:box C/D sno(s)RNA 3'-end processing"/>
    <property type="evidence" value="ECO:0007669"/>
    <property type="project" value="TreeGrafter"/>
</dbReference>
<comment type="caution">
    <text evidence="9">The sequence shown here is derived from an EMBL/GenBank/DDBJ whole genome shotgun (WGS) entry which is preliminary data.</text>
</comment>
<evidence type="ECO:0000256" key="3">
    <source>
        <dbReference type="ARBA" id="ARBA00022552"/>
    </source>
</evidence>
<dbReference type="SUPFAM" id="SSF53335">
    <property type="entry name" value="S-adenosyl-L-methionine-dependent methyltransferases"/>
    <property type="match status" value="1"/>
</dbReference>
<comment type="catalytic activity">
    <reaction evidence="8">
        <text>L-glutaminyl-[histone H2A] + S-adenosyl-L-methionine = N(5)-methyl-L-glutaminyl-[histone H2A] + S-adenosyl-L-homocysteine + H(+)</text>
        <dbReference type="Rhea" id="RHEA:50904"/>
        <dbReference type="Rhea" id="RHEA-COMP:12837"/>
        <dbReference type="Rhea" id="RHEA-COMP:12839"/>
        <dbReference type="ChEBI" id="CHEBI:15378"/>
        <dbReference type="ChEBI" id="CHEBI:30011"/>
        <dbReference type="ChEBI" id="CHEBI:57856"/>
        <dbReference type="ChEBI" id="CHEBI:59789"/>
        <dbReference type="ChEBI" id="CHEBI:61891"/>
    </reaction>
</comment>
<evidence type="ECO:0000313" key="9">
    <source>
        <dbReference type="EMBL" id="PWA76801.1"/>
    </source>
</evidence>
<sequence>MGGGPITNGDGTYSQYREWDPFVSNFAAAILGEVKNIWLRPGYQVLYLARNSSITVSHVSDPVGPAGIVYAVGPYDINLVTLSNERSNVVPIFEDPRKPASYEARIRRVDVIISEKAREYKAEMIAANASILLHGKHIQALFKIPLVPDEVEFEREVEALERWPFKIMHQIRHLKVTLA</sequence>
<dbReference type="PANTHER" id="PTHR10335:SF17">
    <property type="entry name" value="FIBRILLARIN"/>
    <property type="match status" value="1"/>
</dbReference>
<dbReference type="GO" id="GO:0032040">
    <property type="term" value="C:small-subunit processome"/>
    <property type="evidence" value="ECO:0007669"/>
    <property type="project" value="TreeGrafter"/>
</dbReference>
<keyword evidence="6" id="KW-0694">RNA-binding</keyword>
<dbReference type="EMBL" id="PKPP01002220">
    <property type="protein sequence ID" value="PWA76801.1"/>
    <property type="molecule type" value="Genomic_DNA"/>
</dbReference>
<evidence type="ECO:0000256" key="2">
    <source>
        <dbReference type="ARBA" id="ARBA00015190"/>
    </source>
</evidence>